<reference evidence="1" key="1">
    <citation type="submission" date="2021-10" db="EMBL/GenBank/DDBJ databases">
        <title>Psilocybe cubensis genome.</title>
        <authorList>
            <person name="Mckernan K.J."/>
            <person name="Crawford S."/>
            <person name="Trippe A."/>
            <person name="Kane L.T."/>
            <person name="Mclaughlin S."/>
        </authorList>
    </citation>
    <scope>NUCLEOTIDE SEQUENCE</scope>
    <source>
        <strain evidence="1">MGC-MH-2018</strain>
    </source>
</reference>
<dbReference type="EMBL" id="JAFIQS020000011">
    <property type="protein sequence ID" value="KAH9475650.1"/>
    <property type="molecule type" value="Genomic_DNA"/>
</dbReference>
<protein>
    <submittedName>
        <fullName evidence="1">Uncharacterized protein</fullName>
    </submittedName>
</protein>
<evidence type="ECO:0000313" key="1">
    <source>
        <dbReference type="EMBL" id="KAH9475650.1"/>
    </source>
</evidence>
<comment type="caution">
    <text evidence="1">The sequence shown here is derived from an EMBL/GenBank/DDBJ whole genome shotgun (WGS) entry which is preliminary data.</text>
</comment>
<organism evidence="1 2">
    <name type="scientific">Psilocybe cubensis</name>
    <name type="common">Psychedelic mushroom</name>
    <name type="synonym">Stropharia cubensis</name>
    <dbReference type="NCBI Taxonomy" id="181762"/>
    <lineage>
        <taxon>Eukaryota</taxon>
        <taxon>Fungi</taxon>
        <taxon>Dikarya</taxon>
        <taxon>Basidiomycota</taxon>
        <taxon>Agaricomycotina</taxon>
        <taxon>Agaricomycetes</taxon>
        <taxon>Agaricomycetidae</taxon>
        <taxon>Agaricales</taxon>
        <taxon>Agaricineae</taxon>
        <taxon>Strophariaceae</taxon>
        <taxon>Psilocybe</taxon>
    </lineage>
</organism>
<name>A0ACB8GJL2_PSICU</name>
<evidence type="ECO:0000313" key="2">
    <source>
        <dbReference type="Proteomes" id="UP000664032"/>
    </source>
</evidence>
<proteinExistence type="predicted"/>
<sequence>MGPLGWLLDLIFAIAKGRPWEWSLVTYQGMNRGLPPSRQGRRKTVGSLMGPRDNALDLGRAKDGTHGQLEVMYQPFLYVHARLRLDDVSQTDTLNV</sequence>
<keyword evidence="2" id="KW-1185">Reference proteome</keyword>
<accession>A0ACB8GJL2</accession>
<dbReference type="Proteomes" id="UP000664032">
    <property type="component" value="Unassembled WGS sequence"/>
</dbReference>
<gene>
    <name evidence="1" type="ORF">JR316_0011207</name>
</gene>